<accession>A0A392RVM3</accession>
<organism evidence="1 2">
    <name type="scientific">Trifolium medium</name>
    <dbReference type="NCBI Taxonomy" id="97028"/>
    <lineage>
        <taxon>Eukaryota</taxon>
        <taxon>Viridiplantae</taxon>
        <taxon>Streptophyta</taxon>
        <taxon>Embryophyta</taxon>
        <taxon>Tracheophyta</taxon>
        <taxon>Spermatophyta</taxon>
        <taxon>Magnoliopsida</taxon>
        <taxon>eudicotyledons</taxon>
        <taxon>Gunneridae</taxon>
        <taxon>Pentapetalae</taxon>
        <taxon>rosids</taxon>
        <taxon>fabids</taxon>
        <taxon>Fabales</taxon>
        <taxon>Fabaceae</taxon>
        <taxon>Papilionoideae</taxon>
        <taxon>50 kb inversion clade</taxon>
        <taxon>NPAAA clade</taxon>
        <taxon>Hologalegina</taxon>
        <taxon>IRL clade</taxon>
        <taxon>Trifolieae</taxon>
        <taxon>Trifolium</taxon>
    </lineage>
</organism>
<evidence type="ECO:0008006" key="3">
    <source>
        <dbReference type="Google" id="ProtNLM"/>
    </source>
</evidence>
<reference evidence="1 2" key="1">
    <citation type="journal article" date="2018" name="Front. Plant Sci.">
        <title>Red Clover (Trifolium pratense) and Zigzag Clover (T. medium) - A Picture of Genomic Similarities and Differences.</title>
        <authorList>
            <person name="Dluhosova J."/>
            <person name="Istvanek J."/>
            <person name="Nedelnik J."/>
            <person name="Repkova J."/>
        </authorList>
    </citation>
    <scope>NUCLEOTIDE SEQUENCE [LARGE SCALE GENOMIC DNA]</scope>
    <source>
        <strain evidence="2">cv. 10/8</strain>
        <tissue evidence="1">Leaf</tissue>
    </source>
</reference>
<dbReference type="EMBL" id="LXQA010269949">
    <property type="protein sequence ID" value="MCI39645.1"/>
    <property type="molecule type" value="Genomic_DNA"/>
</dbReference>
<evidence type="ECO:0000313" key="2">
    <source>
        <dbReference type="Proteomes" id="UP000265520"/>
    </source>
</evidence>
<proteinExistence type="predicted"/>
<protein>
    <recommendedName>
        <fullName evidence="3">Cellular nucleic acid-binding protein</fullName>
    </recommendedName>
</protein>
<comment type="caution">
    <text evidence="1">The sequence shown here is derived from an EMBL/GenBank/DDBJ whole genome shotgun (WGS) entry which is preliminary data.</text>
</comment>
<name>A0A392RVM3_9FABA</name>
<dbReference type="Proteomes" id="UP000265520">
    <property type="component" value="Unassembled WGS sequence"/>
</dbReference>
<sequence length="103" mass="11049">VVPESGENASLGRASAGQVEKLWKEDAQMFMTLTVMEVEGGVGIIDLPMVRDCSDNISDIPSIQEVEFTNGLAPGIGPVSVAPYRMSAAELSELKKQLEEPLE</sequence>
<feature type="non-terminal residue" evidence="1">
    <location>
        <position position="1"/>
    </location>
</feature>
<keyword evidence="2" id="KW-1185">Reference proteome</keyword>
<evidence type="ECO:0000313" key="1">
    <source>
        <dbReference type="EMBL" id="MCI39645.1"/>
    </source>
</evidence>
<feature type="non-terminal residue" evidence="1">
    <location>
        <position position="103"/>
    </location>
</feature>
<dbReference type="AlphaFoldDB" id="A0A392RVM3"/>